<dbReference type="RefSeq" id="WP_003520677.1">
    <property type="nucleotide sequence ID" value="NZ_LOEE01000035.1"/>
</dbReference>
<dbReference type="GeneID" id="93865717"/>
<dbReference type="STRING" id="520762.AN619_17990"/>
<name>A0A140L491_9FIRM</name>
<dbReference type="EMBL" id="LOEE01000035">
    <property type="protein sequence ID" value="KXG75366.1"/>
    <property type="molecule type" value="Genomic_DNA"/>
</dbReference>
<accession>A0A140L491</accession>
<evidence type="ECO:0000313" key="2">
    <source>
        <dbReference type="Proteomes" id="UP000070456"/>
    </source>
</evidence>
<dbReference type="PATRIC" id="fig|520762.4.peg.1995"/>
<comment type="caution">
    <text evidence="1">The sequence shown here is derived from an EMBL/GenBank/DDBJ whole genome shotgun (WGS) entry which is preliminary data.</text>
</comment>
<organism evidence="1 2">
    <name type="scientific">Thermotalea metallivorans</name>
    <dbReference type="NCBI Taxonomy" id="520762"/>
    <lineage>
        <taxon>Bacteria</taxon>
        <taxon>Bacillati</taxon>
        <taxon>Bacillota</taxon>
        <taxon>Clostridia</taxon>
        <taxon>Peptostreptococcales</taxon>
        <taxon>Thermotaleaceae</taxon>
        <taxon>Thermotalea</taxon>
    </lineage>
</organism>
<proteinExistence type="predicted"/>
<protein>
    <submittedName>
        <fullName evidence="1">Uncharacterized protein</fullName>
    </submittedName>
</protein>
<dbReference type="Proteomes" id="UP000070456">
    <property type="component" value="Unassembled WGS sequence"/>
</dbReference>
<dbReference type="AlphaFoldDB" id="A0A140L491"/>
<dbReference type="OrthoDB" id="3078506at2"/>
<keyword evidence="2" id="KW-1185">Reference proteome</keyword>
<sequence length="64" mass="7020">MAYFNQIAHSISPKSISRVKSITIRLCVTDCTGTVYFTDLLLQGGSVSTGWIGHVCEIQWTLDG</sequence>
<evidence type="ECO:0000313" key="1">
    <source>
        <dbReference type="EMBL" id="KXG75366.1"/>
    </source>
</evidence>
<reference evidence="1 2" key="1">
    <citation type="submission" date="2015-12" db="EMBL/GenBank/DDBJ databases">
        <title>Draft genome sequence of the thermoanaerobe Thermotalea metallivorans, an isolate from the runoff channel of the Great Artesian Basin, Australia.</title>
        <authorList>
            <person name="Patel B.K."/>
        </authorList>
    </citation>
    <scope>NUCLEOTIDE SEQUENCE [LARGE SCALE GENOMIC DNA]</scope>
    <source>
        <strain evidence="1 2">B2-1</strain>
    </source>
</reference>
<gene>
    <name evidence="1" type="ORF">AN619_17990</name>
</gene>